<name>A0A8S2Z4L0_9BILA</name>
<dbReference type="EMBL" id="CAJOBC010124519">
    <property type="protein sequence ID" value="CAF4588951.1"/>
    <property type="molecule type" value="Genomic_DNA"/>
</dbReference>
<feature type="non-terminal residue" evidence="1">
    <location>
        <position position="126"/>
    </location>
</feature>
<accession>A0A8S2Z4L0</accession>
<protein>
    <recommendedName>
        <fullName evidence="3">Retrotransposon gag domain-containing protein</fullName>
    </recommendedName>
</protein>
<feature type="non-terminal residue" evidence="1">
    <location>
        <position position="1"/>
    </location>
</feature>
<gene>
    <name evidence="1" type="ORF">SRO942_LOCUS48424</name>
</gene>
<dbReference type="AlphaFoldDB" id="A0A8S2Z4L0"/>
<dbReference type="Proteomes" id="UP000681722">
    <property type="component" value="Unassembled WGS sequence"/>
</dbReference>
<dbReference type="OrthoDB" id="1428943at2759"/>
<evidence type="ECO:0000313" key="2">
    <source>
        <dbReference type="Proteomes" id="UP000681722"/>
    </source>
</evidence>
<organism evidence="1 2">
    <name type="scientific">Didymodactylos carnosus</name>
    <dbReference type="NCBI Taxonomy" id="1234261"/>
    <lineage>
        <taxon>Eukaryota</taxon>
        <taxon>Metazoa</taxon>
        <taxon>Spiralia</taxon>
        <taxon>Gnathifera</taxon>
        <taxon>Rotifera</taxon>
        <taxon>Eurotatoria</taxon>
        <taxon>Bdelloidea</taxon>
        <taxon>Philodinida</taxon>
        <taxon>Philodinidae</taxon>
        <taxon>Didymodactylos</taxon>
    </lineage>
</organism>
<evidence type="ECO:0000313" key="1">
    <source>
        <dbReference type="EMBL" id="CAF4588951.1"/>
    </source>
</evidence>
<comment type="caution">
    <text evidence="1">The sequence shown here is derived from an EMBL/GenBank/DDBJ whole genome shotgun (WGS) entry which is preliminary data.</text>
</comment>
<evidence type="ECO:0008006" key="3">
    <source>
        <dbReference type="Google" id="ProtNLM"/>
    </source>
</evidence>
<sequence>SSKTSLQLRSRIIPRVQHLPIQPQQQIQMADPNKAIANIPDFSGESTDKIESWCLRIEYAFASQNIQDPARLLVIPIKLNGQALMWYDRIHRTTPFQTWAAFVQAITAEFSPQKSLLQMDREINQR</sequence>
<reference evidence="1" key="1">
    <citation type="submission" date="2021-02" db="EMBL/GenBank/DDBJ databases">
        <authorList>
            <person name="Nowell W R."/>
        </authorList>
    </citation>
    <scope>NUCLEOTIDE SEQUENCE</scope>
</reference>
<proteinExistence type="predicted"/>